<evidence type="ECO:0000313" key="1">
    <source>
        <dbReference type="EMBL" id="CEG48592.1"/>
    </source>
</evidence>
<accession>A0A0P1B3C9</accession>
<evidence type="ECO:0000313" key="2">
    <source>
        <dbReference type="Proteomes" id="UP000054928"/>
    </source>
</evidence>
<reference evidence="2" key="1">
    <citation type="submission" date="2014-09" db="EMBL/GenBank/DDBJ databases">
        <authorList>
            <person name="Sharma Rahul"/>
            <person name="Thines Marco"/>
        </authorList>
    </citation>
    <scope>NUCLEOTIDE SEQUENCE [LARGE SCALE GENOMIC DNA]</scope>
</reference>
<dbReference type="AlphaFoldDB" id="A0A0P1B3C9"/>
<dbReference type="Proteomes" id="UP000054928">
    <property type="component" value="Unassembled WGS sequence"/>
</dbReference>
<protein>
    <submittedName>
        <fullName evidence="1">Uncharacterized protein</fullName>
    </submittedName>
</protein>
<proteinExistence type="predicted"/>
<keyword evidence="2" id="KW-1185">Reference proteome</keyword>
<dbReference type="EMBL" id="CCYD01002939">
    <property type="protein sequence ID" value="CEG48592.1"/>
    <property type="molecule type" value="Genomic_DNA"/>
</dbReference>
<dbReference type="GeneID" id="36401462"/>
<dbReference type="RefSeq" id="XP_024584961.1">
    <property type="nucleotide sequence ID" value="XM_024719687.1"/>
</dbReference>
<organism evidence="1 2">
    <name type="scientific">Plasmopara halstedii</name>
    <name type="common">Downy mildew of sunflower</name>
    <dbReference type="NCBI Taxonomy" id="4781"/>
    <lineage>
        <taxon>Eukaryota</taxon>
        <taxon>Sar</taxon>
        <taxon>Stramenopiles</taxon>
        <taxon>Oomycota</taxon>
        <taxon>Peronosporomycetes</taxon>
        <taxon>Peronosporales</taxon>
        <taxon>Peronosporaceae</taxon>
        <taxon>Plasmopara</taxon>
    </lineage>
</organism>
<name>A0A0P1B3C9_PLAHL</name>
<sequence length="98" mass="11486">MVGYKVQHRSCKGSDIKIHVQWSEESKCCRLDQNETRRPMSDLAITMQTITLKELMTHLLETIQFVIRFLSIILLQPGVYAPDHLQYYVFALSPFKAW</sequence>